<comment type="caution">
    <text evidence="1">The sequence shown here is derived from an EMBL/GenBank/DDBJ whole genome shotgun (WGS) entry which is preliminary data.</text>
</comment>
<dbReference type="Proteomes" id="UP001164250">
    <property type="component" value="Chromosome 13"/>
</dbReference>
<organism evidence="1 2">
    <name type="scientific">Pistacia atlantica</name>
    <dbReference type="NCBI Taxonomy" id="434234"/>
    <lineage>
        <taxon>Eukaryota</taxon>
        <taxon>Viridiplantae</taxon>
        <taxon>Streptophyta</taxon>
        <taxon>Embryophyta</taxon>
        <taxon>Tracheophyta</taxon>
        <taxon>Spermatophyta</taxon>
        <taxon>Magnoliopsida</taxon>
        <taxon>eudicotyledons</taxon>
        <taxon>Gunneridae</taxon>
        <taxon>Pentapetalae</taxon>
        <taxon>rosids</taxon>
        <taxon>malvids</taxon>
        <taxon>Sapindales</taxon>
        <taxon>Anacardiaceae</taxon>
        <taxon>Pistacia</taxon>
    </lineage>
</organism>
<accession>A0ACC0ZVF4</accession>
<proteinExistence type="predicted"/>
<gene>
    <name evidence="1" type="ORF">Patl1_22731</name>
</gene>
<dbReference type="EMBL" id="CM047909">
    <property type="protein sequence ID" value="KAJ0078552.1"/>
    <property type="molecule type" value="Genomic_DNA"/>
</dbReference>
<protein>
    <submittedName>
        <fullName evidence="1">Uncharacterized protein</fullName>
    </submittedName>
</protein>
<name>A0ACC0ZVF4_9ROSI</name>
<sequence length="531" mass="57828">MERQNLEEGLQATLLESKPNGTGIDFSNTRLPSPPPSSSSVTAVLVFSTLVAVCGFFCYGFAVGYSSPAESGIMEDLGLSVAAYSVFGSIMTVGGMIGAILSGRIADILGRRVAMLFSDIFCTFGWFAIAFGKCISKMIMELMFNSTICKDVLWLDLGRLSIGFGIGLISYVASTCIYCRNNDKRSPGSIYCILSCNINYNTKNSVNRLFVECILRTSNFLSVQLMNTCGFSLVYMVGNDISWRTLALVGAIPCLLQIVTLFFIPESPRWLVKVGREKEFETTLQRLRGEISDISQEAADIRDNLETFHQGSGARFSELFQRRYANSLIIGVGLMFLQQLAGVSGMAYYAASIFEKAGVSTSLGSTIVSITAIPATVVGVLLMDKAGRRPLLLFSVAGLCICFFVMGLAFCFQEIPHMEELTPILVLVSLVGASVANSVGMSGIPWVIMSEIFPMNVKAAAGSLVTFVCWSCSWVMTYTFNFMMEWSSAGTFFIFSGVNLATVIFIAKMVPETKGRTLEEIQSTISTSFLL</sequence>
<evidence type="ECO:0000313" key="1">
    <source>
        <dbReference type="EMBL" id="KAJ0078552.1"/>
    </source>
</evidence>
<keyword evidence="2" id="KW-1185">Reference proteome</keyword>
<reference evidence="2" key="1">
    <citation type="journal article" date="2023" name="G3 (Bethesda)">
        <title>Genome assembly and association tests identify interacting loci associated with vigor, precocity, and sex in interspecific pistachio rootstocks.</title>
        <authorList>
            <person name="Palmer W."/>
            <person name="Jacygrad E."/>
            <person name="Sagayaradj S."/>
            <person name="Cavanaugh K."/>
            <person name="Han R."/>
            <person name="Bertier L."/>
            <person name="Beede B."/>
            <person name="Kafkas S."/>
            <person name="Golino D."/>
            <person name="Preece J."/>
            <person name="Michelmore R."/>
        </authorList>
    </citation>
    <scope>NUCLEOTIDE SEQUENCE [LARGE SCALE GENOMIC DNA]</scope>
</reference>
<evidence type="ECO:0000313" key="2">
    <source>
        <dbReference type="Proteomes" id="UP001164250"/>
    </source>
</evidence>